<dbReference type="eggNOG" id="ENOG502SZCW">
    <property type="taxonomic scope" value="Eukaryota"/>
</dbReference>
<gene>
    <name evidence="2" type="ORF">CFIO01_13748</name>
</gene>
<reference evidence="2 3" key="1">
    <citation type="submission" date="2014-02" db="EMBL/GenBank/DDBJ databases">
        <title>The genome sequence of Colletotrichum fioriniae PJ7.</title>
        <authorList>
            <person name="Baroncelli R."/>
            <person name="Thon M.R."/>
        </authorList>
    </citation>
    <scope>NUCLEOTIDE SEQUENCE [LARGE SCALE GENOMIC DNA]</scope>
    <source>
        <strain evidence="2 3">PJ7</strain>
    </source>
</reference>
<sequence>MARDCRQPKRIQHQPVPEKRANLASKEVPHEQLTWTACYDDDCFTHQESKNETGWYPKAPKKTKTLAMAKKEEIPTKYICMMRKEYGNKKFIRKVKEQLEDLSREDRIEVIKRPELDFKEIEGRIDFRLNNEEPQAGSSSFVFGKDSPYDSDEFYEVTRRHTQTEISQGSCPSIDDTSSEEDSDEPRYRNIDPLDDEQTLQFYGTGEPKEVSMTRPTKKDHSLLDVKDVFHKELFWAECLDDKCLWHLSPKKDSHFYPRRRDNRPIKDVYVDDQLPNWMLMYFDGTDRATFGPDPSFPMSCQHNKDMDWHECRHDQCQIHYIYKAQAWRERQEQIEQEDRLRRRMSKN</sequence>
<accession>A0A010SN04</accession>
<evidence type="ECO:0000256" key="1">
    <source>
        <dbReference type="SAM" id="MobiDB-lite"/>
    </source>
</evidence>
<keyword evidence="3" id="KW-1185">Reference proteome</keyword>
<dbReference type="EMBL" id="JARH01000013">
    <property type="protein sequence ID" value="EXF86303.1"/>
    <property type="molecule type" value="Genomic_DNA"/>
</dbReference>
<dbReference type="Proteomes" id="UP000020467">
    <property type="component" value="Unassembled WGS sequence"/>
</dbReference>
<dbReference type="STRING" id="1445577.A0A010SN04"/>
<proteinExistence type="predicted"/>
<evidence type="ECO:0000313" key="2">
    <source>
        <dbReference type="EMBL" id="EXF86303.1"/>
    </source>
</evidence>
<feature type="region of interest" description="Disordered" evidence="1">
    <location>
        <begin position="160"/>
        <end position="193"/>
    </location>
</feature>
<protein>
    <submittedName>
        <fullName evidence="2">Uncharacterized protein</fullName>
    </submittedName>
</protein>
<name>A0A010SN04_9PEZI</name>
<comment type="caution">
    <text evidence="2">The sequence shown here is derived from an EMBL/GenBank/DDBJ whole genome shotgun (WGS) entry which is preliminary data.</text>
</comment>
<dbReference type="OrthoDB" id="4845918at2759"/>
<organism evidence="2 3">
    <name type="scientific">Colletotrichum fioriniae PJ7</name>
    <dbReference type="NCBI Taxonomy" id="1445577"/>
    <lineage>
        <taxon>Eukaryota</taxon>
        <taxon>Fungi</taxon>
        <taxon>Dikarya</taxon>
        <taxon>Ascomycota</taxon>
        <taxon>Pezizomycotina</taxon>
        <taxon>Sordariomycetes</taxon>
        <taxon>Hypocreomycetidae</taxon>
        <taxon>Glomerellales</taxon>
        <taxon>Glomerellaceae</taxon>
        <taxon>Colletotrichum</taxon>
        <taxon>Colletotrichum acutatum species complex</taxon>
    </lineage>
</organism>
<dbReference type="AlphaFoldDB" id="A0A010SN04"/>
<dbReference type="KEGG" id="cfj:CFIO01_13748"/>
<feature type="region of interest" description="Disordered" evidence="1">
    <location>
        <begin position="1"/>
        <end position="26"/>
    </location>
</feature>
<evidence type="ECO:0000313" key="3">
    <source>
        <dbReference type="Proteomes" id="UP000020467"/>
    </source>
</evidence>
<dbReference type="HOGENOM" id="CLU_658190_0_0_1"/>